<dbReference type="SUPFAM" id="SSF103088">
    <property type="entry name" value="OmpA-like"/>
    <property type="match status" value="1"/>
</dbReference>
<dbReference type="InterPro" id="IPR050330">
    <property type="entry name" value="Bact_OuterMem_StrucFunc"/>
</dbReference>
<dbReference type="GO" id="GO:0009279">
    <property type="term" value="C:cell outer membrane"/>
    <property type="evidence" value="ECO:0007669"/>
    <property type="project" value="UniProtKB-SubCell"/>
</dbReference>
<organism evidence="9 10">
    <name type="scientific">Arsenicibacter rosenii</name>
    <dbReference type="NCBI Taxonomy" id="1750698"/>
    <lineage>
        <taxon>Bacteria</taxon>
        <taxon>Pseudomonadati</taxon>
        <taxon>Bacteroidota</taxon>
        <taxon>Cytophagia</taxon>
        <taxon>Cytophagales</taxon>
        <taxon>Spirosomataceae</taxon>
        <taxon>Arsenicibacter</taxon>
    </lineage>
</organism>
<proteinExistence type="predicted"/>
<feature type="domain" description="PA14" evidence="8">
    <location>
        <begin position="30"/>
        <end position="171"/>
    </location>
</feature>
<feature type="domain" description="OmpA-like" evidence="7">
    <location>
        <begin position="237"/>
        <end position="353"/>
    </location>
</feature>
<feature type="region of interest" description="Disordered" evidence="5">
    <location>
        <begin position="189"/>
        <end position="231"/>
    </location>
</feature>
<feature type="chain" id="PRO_5010280637" description="OmpA-like domain-containing protein" evidence="6">
    <location>
        <begin position="20"/>
        <end position="353"/>
    </location>
</feature>
<dbReference type="Proteomes" id="UP000181790">
    <property type="component" value="Unassembled WGS sequence"/>
</dbReference>
<evidence type="ECO:0000256" key="3">
    <source>
        <dbReference type="ARBA" id="ARBA00023237"/>
    </source>
</evidence>
<dbReference type="InterPro" id="IPR011658">
    <property type="entry name" value="PA14_dom"/>
</dbReference>
<comment type="subcellular location">
    <subcellularLocation>
        <location evidence="1">Cell outer membrane</location>
    </subcellularLocation>
</comment>
<evidence type="ECO:0000256" key="4">
    <source>
        <dbReference type="PROSITE-ProRule" id="PRU00473"/>
    </source>
</evidence>
<evidence type="ECO:0000256" key="6">
    <source>
        <dbReference type="SAM" id="SignalP"/>
    </source>
</evidence>
<dbReference type="RefSeq" id="WP_071502114.1">
    <property type="nucleotide sequence ID" value="NZ_MORL01000002.1"/>
</dbReference>
<evidence type="ECO:0000256" key="1">
    <source>
        <dbReference type="ARBA" id="ARBA00004442"/>
    </source>
</evidence>
<gene>
    <name evidence="9" type="ORF">BLX24_05690</name>
</gene>
<feature type="signal peptide" evidence="6">
    <location>
        <begin position="1"/>
        <end position="19"/>
    </location>
</feature>
<evidence type="ECO:0000313" key="9">
    <source>
        <dbReference type="EMBL" id="OIN60320.1"/>
    </source>
</evidence>
<dbReference type="SUPFAM" id="SSF56988">
    <property type="entry name" value="Anthrax protective antigen"/>
    <property type="match status" value="1"/>
</dbReference>
<dbReference type="PANTHER" id="PTHR30329:SF21">
    <property type="entry name" value="LIPOPROTEIN YIAD-RELATED"/>
    <property type="match status" value="1"/>
</dbReference>
<reference evidence="9 10" key="1">
    <citation type="submission" date="2016-10" db="EMBL/GenBank/DDBJ databases">
        <title>Arsenicibacter rosenii gen. nov., sp. nov., an efficient arsenic-methylating bacterium isolated from an arsenic-contaminated paddy soil.</title>
        <authorList>
            <person name="Huang K."/>
        </authorList>
    </citation>
    <scope>NUCLEOTIDE SEQUENCE [LARGE SCALE GENOMIC DNA]</scope>
    <source>
        <strain evidence="9 10">SM-1</strain>
    </source>
</reference>
<dbReference type="PROSITE" id="PS51123">
    <property type="entry name" value="OMPA_2"/>
    <property type="match status" value="1"/>
</dbReference>
<keyword evidence="10" id="KW-1185">Reference proteome</keyword>
<evidence type="ECO:0000256" key="5">
    <source>
        <dbReference type="SAM" id="MobiDB-lite"/>
    </source>
</evidence>
<dbReference type="OrthoDB" id="611024at2"/>
<accession>A0A1S2VPK4</accession>
<dbReference type="InterPro" id="IPR006665">
    <property type="entry name" value="OmpA-like"/>
</dbReference>
<evidence type="ECO:0000256" key="2">
    <source>
        <dbReference type="ARBA" id="ARBA00023136"/>
    </source>
</evidence>
<dbReference type="PANTHER" id="PTHR30329">
    <property type="entry name" value="STATOR ELEMENT OF FLAGELLAR MOTOR COMPLEX"/>
    <property type="match status" value="1"/>
</dbReference>
<evidence type="ECO:0008006" key="11">
    <source>
        <dbReference type="Google" id="ProtNLM"/>
    </source>
</evidence>
<dbReference type="Pfam" id="PF00691">
    <property type="entry name" value="OmpA"/>
    <property type="match status" value="1"/>
</dbReference>
<protein>
    <recommendedName>
        <fullName evidence="11">OmpA-like domain-containing protein</fullName>
    </recommendedName>
</protein>
<keyword evidence="2 4" id="KW-0472">Membrane</keyword>
<dbReference type="PRINTS" id="PR01021">
    <property type="entry name" value="OMPADOMAIN"/>
</dbReference>
<dbReference type="SMART" id="SM00758">
    <property type="entry name" value="PA14"/>
    <property type="match status" value="1"/>
</dbReference>
<dbReference type="AlphaFoldDB" id="A0A1S2VPK4"/>
<name>A0A1S2VPK4_9BACT</name>
<evidence type="ECO:0000259" key="7">
    <source>
        <dbReference type="PROSITE" id="PS51123"/>
    </source>
</evidence>
<keyword evidence="6" id="KW-0732">Signal</keyword>
<sequence length="353" mass="39062">MKFLPFALLCFLVALPVSGQRPSGNKPLRSSGDGLKGEYFNGNAFQEKVATRVDPVINFTFDGFVKPVPGLKIRPFTARWTGLLLAPATGPYRLTSVVDDGIRVTIGGMRVLDEWRYRRQKVTGRPFRMEAGKYYDILIEYVNQTGNGYADLDWDFREKAKYTATGFISTRSIIPGRFFFSEVAPDTPPPAKTAPVARTPVIAGREKPNAGPPKGKPAEPNAAQPELPPPAAPQMTLALGNTVILRKVTFEEGEYILKTSSFTELNQLATSLKQYPHIHVEIAGHTDFEGDPRLNQYLSENRAKVVANYLARKGINEEQMTVKGYGSKRPLIKSGTEAERAANRRVEITVTAM</sequence>
<dbReference type="PROSITE" id="PS51820">
    <property type="entry name" value="PA14"/>
    <property type="match status" value="1"/>
</dbReference>
<dbReference type="Pfam" id="PF07691">
    <property type="entry name" value="PA14"/>
    <property type="match status" value="1"/>
</dbReference>
<dbReference type="CDD" id="cd07185">
    <property type="entry name" value="OmpA_C-like"/>
    <property type="match status" value="1"/>
</dbReference>
<evidence type="ECO:0000259" key="8">
    <source>
        <dbReference type="PROSITE" id="PS51820"/>
    </source>
</evidence>
<keyword evidence="3" id="KW-0998">Cell outer membrane</keyword>
<evidence type="ECO:0000313" key="10">
    <source>
        <dbReference type="Proteomes" id="UP000181790"/>
    </source>
</evidence>
<dbReference type="Gene3D" id="3.30.1330.60">
    <property type="entry name" value="OmpA-like domain"/>
    <property type="match status" value="1"/>
</dbReference>
<dbReference type="InterPro" id="IPR037524">
    <property type="entry name" value="PA14/GLEYA"/>
</dbReference>
<comment type="caution">
    <text evidence="9">The sequence shown here is derived from an EMBL/GenBank/DDBJ whole genome shotgun (WGS) entry which is preliminary data.</text>
</comment>
<dbReference type="InterPro" id="IPR006664">
    <property type="entry name" value="OMP_bac"/>
</dbReference>
<dbReference type="InterPro" id="IPR036737">
    <property type="entry name" value="OmpA-like_sf"/>
</dbReference>
<dbReference type="EMBL" id="MORL01000002">
    <property type="protein sequence ID" value="OIN60320.1"/>
    <property type="molecule type" value="Genomic_DNA"/>
</dbReference>
<dbReference type="Gene3D" id="3.90.182.10">
    <property type="entry name" value="Toxin - Anthrax Protective Antigen,domain 1"/>
    <property type="match status" value="1"/>
</dbReference>